<accession>A0A0U5GT95</accession>
<evidence type="ECO:0000256" key="1">
    <source>
        <dbReference type="ARBA" id="ARBA00023242"/>
    </source>
</evidence>
<dbReference type="EMBL" id="CDMC01000006">
    <property type="protein sequence ID" value="CEN61292.1"/>
    <property type="molecule type" value="Genomic_DNA"/>
</dbReference>
<dbReference type="AlphaFoldDB" id="A0A0U5GT95"/>
<dbReference type="Pfam" id="PF04082">
    <property type="entry name" value="Fungal_trans"/>
    <property type="match status" value="1"/>
</dbReference>
<feature type="domain" description="Xylanolytic transcriptional activator regulatory" evidence="3">
    <location>
        <begin position="236"/>
        <end position="374"/>
    </location>
</feature>
<organism evidence="4 5">
    <name type="scientific">Aspergillus calidoustus</name>
    <dbReference type="NCBI Taxonomy" id="454130"/>
    <lineage>
        <taxon>Eukaryota</taxon>
        <taxon>Fungi</taxon>
        <taxon>Dikarya</taxon>
        <taxon>Ascomycota</taxon>
        <taxon>Pezizomycotina</taxon>
        <taxon>Eurotiomycetes</taxon>
        <taxon>Eurotiomycetidae</taxon>
        <taxon>Eurotiales</taxon>
        <taxon>Aspergillaceae</taxon>
        <taxon>Aspergillus</taxon>
        <taxon>Aspergillus subgen. Nidulantes</taxon>
    </lineage>
</organism>
<dbReference type="GO" id="GO:0006351">
    <property type="term" value="P:DNA-templated transcription"/>
    <property type="evidence" value="ECO:0007669"/>
    <property type="project" value="InterPro"/>
</dbReference>
<proteinExistence type="predicted"/>
<dbReference type="InterPro" id="IPR007219">
    <property type="entry name" value="XnlR_reg_dom"/>
</dbReference>
<dbReference type="CDD" id="cd12148">
    <property type="entry name" value="fungal_TF_MHR"/>
    <property type="match status" value="1"/>
</dbReference>
<dbReference type="OrthoDB" id="4356994at2759"/>
<keyword evidence="5" id="KW-1185">Reference proteome</keyword>
<evidence type="ECO:0000313" key="5">
    <source>
        <dbReference type="Proteomes" id="UP000054771"/>
    </source>
</evidence>
<dbReference type="STRING" id="454130.A0A0U5GT95"/>
<keyword evidence="1" id="KW-0539">Nucleus</keyword>
<evidence type="ECO:0000313" key="4">
    <source>
        <dbReference type="EMBL" id="CEN61292.1"/>
    </source>
</evidence>
<name>A0A0U5GT95_ASPCI</name>
<gene>
    <name evidence="4" type="ORF">ASPCAL07952</name>
</gene>
<reference evidence="5" key="1">
    <citation type="journal article" date="2016" name="Genome Announc.">
        <title>Draft genome sequences of fungus Aspergillus calidoustus.</title>
        <authorList>
            <person name="Horn F."/>
            <person name="Linde J."/>
            <person name="Mattern D.J."/>
            <person name="Walther G."/>
            <person name="Guthke R."/>
            <person name="Scherlach K."/>
            <person name="Martin K."/>
            <person name="Brakhage A.A."/>
            <person name="Petzke L."/>
            <person name="Valiante V."/>
        </authorList>
    </citation>
    <scope>NUCLEOTIDE SEQUENCE [LARGE SCALE GENOMIC DNA]</scope>
    <source>
        <strain evidence="5">SF006504</strain>
    </source>
</reference>
<evidence type="ECO:0000256" key="2">
    <source>
        <dbReference type="SAM" id="MobiDB-lite"/>
    </source>
</evidence>
<dbReference type="GO" id="GO:0003677">
    <property type="term" value="F:DNA binding"/>
    <property type="evidence" value="ECO:0007669"/>
    <property type="project" value="InterPro"/>
</dbReference>
<dbReference type="GO" id="GO:0008270">
    <property type="term" value="F:zinc ion binding"/>
    <property type="evidence" value="ECO:0007669"/>
    <property type="project" value="InterPro"/>
</dbReference>
<evidence type="ECO:0000259" key="3">
    <source>
        <dbReference type="Pfam" id="PF04082"/>
    </source>
</evidence>
<dbReference type="Proteomes" id="UP000054771">
    <property type="component" value="Unassembled WGS sequence"/>
</dbReference>
<dbReference type="PANTHER" id="PTHR47785">
    <property type="entry name" value="ZN(II)2CYS6 TRANSCRIPTION FACTOR (EUROFUNG)-RELATED-RELATED"/>
    <property type="match status" value="1"/>
</dbReference>
<protein>
    <recommendedName>
        <fullName evidence="3">Xylanolytic transcriptional activator regulatory domain-containing protein</fullName>
    </recommendedName>
</protein>
<dbReference type="InterPro" id="IPR053181">
    <property type="entry name" value="EcdB-like_regulator"/>
</dbReference>
<feature type="compositionally biased region" description="Low complexity" evidence="2">
    <location>
        <begin position="358"/>
        <end position="369"/>
    </location>
</feature>
<dbReference type="PANTHER" id="PTHR47785:SF5">
    <property type="entry name" value="ZN(II)2CYS6 TRANSCRIPTION FACTOR (EUROFUNG)"/>
    <property type="match status" value="1"/>
</dbReference>
<dbReference type="OMA" id="GMECNYP"/>
<sequence>MPGRPAGSAPSTRPNAEEILSRLSAIQSLLSHGNAVPPTAAGSAAGAAARYDQTYSIAGTHRGVDLKTASASTSASDILWRREYPASTLSATRCETLLQWPVFEDVVSAKVSNTKSFLLDCSADRDEMVDLAASGDRLPSTSEQENASEDLTEKHQVHGANFVNLCYVFLSTIHRRNPILDGDRLMESAHHVMAHGLRWDARTCLVLLASALAHCGSSCSLDGRVELTAEGIEDELTPEAYYTEAKKRIGFLQSSITDIQCLLLASMYEKATLNIIKAWDYIKDACSRLQTYLSSRRRVAHEQQADHLEPRIFWSCMKAESDLVAELPLQPSWIENFEYPYPFPSPPQSLAKATGLRSPSSGSVDSSGSNPRQVEEEESWFFYTADISFRRILNHHLKVLYTEAGAGWMENINLAFAQFTECERQIEVWYHHLPSVIRFSLEGHPENELSVFLKGRFQGWRELVRRPFLYYALHHGGDEPVDPQMMALATECLGICACLINHYFPQGRHGGTCFISRRTFTCALLILAAVFANRQDLQPPDDWPTVLQIAIDMLKKWETAASDIARMRVVLTKLVHEARQETGIGPTWR</sequence>
<feature type="region of interest" description="Disordered" evidence="2">
    <location>
        <begin position="350"/>
        <end position="372"/>
    </location>
</feature>